<dbReference type="GO" id="GO:0006152">
    <property type="term" value="P:purine nucleoside catabolic process"/>
    <property type="evidence" value="ECO:0007669"/>
    <property type="project" value="TreeGrafter"/>
</dbReference>
<protein>
    <recommendedName>
        <fullName evidence="2">Uridine phosphorylase</fullName>
        <ecNumber evidence="1">2.4.2.3</ecNumber>
    </recommendedName>
</protein>
<evidence type="ECO:0000256" key="1">
    <source>
        <dbReference type="ARBA" id="ARBA00011888"/>
    </source>
</evidence>
<dbReference type="GO" id="GO:0005829">
    <property type="term" value="C:cytosol"/>
    <property type="evidence" value="ECO:0007669"/>
    <property type="project" value="TreeGrafter"/>
</dbReference>
<dbReference type="GO" id="GO:0004731">
    <property type="term" value="F:purine-nucleoside phosphorylase activity"/>
    <property type="evidence" value="ECO:0007669"/>
    <property type="project" value="TreeGrafter"/>
</dbReference>
<proteinExistence type="predicted"/>
<dbReference type="EMBL" id="LT906454">
    <property type="protein sequence ID" value="SNV32927.1"/>
    <property type="molecule type" value="Genomic_DNA"/>
</dbReference>
<dbReference type="Proteomes" id="UP000215144">
    <property type="component" value="Chromosome 1"/>
</dbReference>
<gene>
    <name evidence="5" type="ORF">SAMEA4504048_00211</name>
</gene>
<evidence type="ECO:0000256" key="2">
    <source>
        <dbReference type="ARBA" id="ARBA00021980"/>
    </source>
</evidence>
<evidence type="ECO:0000259" key="4">
    <source>
        <dbReference type="Pfam" id="PF01048"/>
    </source>
</evidence>
<evidence type="ECO:0000256" key="3">
    <source>
        <dbReference type="ARBA" id="ARBA00048447"/>
    </source>
</evidence>
<dbReference type="AlphaFoldDB" id="A0A239WEL3"/>
<evidence type="ECO:0000313" key="5">
    <source>
        <dbReference type="EMBL" id="SNV32927.1"/>
    </source>
</evidence>
<sequence>MLLEEFDTDKQAIINPDMVNEPIKNFPETVVTCFARGTFERTLKELPHKHLVTTSVANLDIPIYEIDFDGHKLGFFNSYVGAAGCVAVLEDLIVMGMKNLVVFGTCGVLDSSIAETSIIIPRAALRDEGTSFHYLSPSDEIMVNQDFHEDFKAFLDCQNVSYTEGKVWTTDGIYRETADKMARRKAQGAICVDMECSAIAALADFRKINHFQFFYSADNLDADVWDVRTLSNDADLETKDRIAYIALAFAKERFS</sequence>
<dbReference type="EC" id="2.4.2.3" evidence="1"/>
<dbReference type="PANTHER" id="PTHR43691:SF11">
    <property type="entry name" value="FI09636P-RELATED"/>
    <property type="match status" value="1"/>
</dbReference>
<comment type="catalytic activity">
    <reaction evidence="3">
        <text>uridine + phosphate = alpha-D-ribose 1-phosphate + uracil</text>
        <dbReference type="Rhea" id="RHEA:24388"/>
        <dbReference type="ChEBI" id="CHEBI:16704"/>
        <dbReference type="ChEBI" id="CHEBI:17568"/>
        <dbReference type="ChEBI" id="CHEBI:43474"/>
        <dbReference type="ChEBI" id="CHEBI:57720"/>
        <dbReference type="EC" id="2.4.2.3"/>
    </reaction>
</comment>
<dbReference type="GO" id="GO:0004850">
    <property type="term" value="F:uridine phosphorylase activity"/>
    <property type="evidence" value="ECO:0007669"/>
    <property type="project" value="UniProtKB-EC"/>
</dbReference>
<dbReference type="KEGG" id="saco:SAME_00211"/>
<organism evidence="5 6">
    <name type="scientific">Streptococcus acidominimus</name>
    <dbReference type="NCBI Taxonomy" id="1326"/>
    <lineage>
        <taxon>Bacteria</taxon>
        <taxon>Bacillati</taxon>
        <taxon>Bacillota</taxon>
        <taxon>Bacilli</taxon>
        <taxon>Lactobacillales</taxon>
        <taxon>Streptococcaceae</taxon>
        <taxon>Streptococcus</taxon>
    </lineage>
</organism>
<accession>A0A239WEL3</accession>
<dbReference type="PANTHER" id="PTHR43691">
    <property type="entry name" value="URIDINE PHOSPHORYLASE"/>
    <property type="match status" value="1"/>
</dbReference>
<dbReference type="Gene3D" id="3.40.50.1580">
    <property type="entry name" value="Nucleoside phosphorylase domain"/>
    <property type="match status" value="1"/>
</dbReference>
<dbReference type="RefSeq" id="WP_095121490.1">
    <property type="nucleotide sequence ID" value="NZ_LT906454.1"/>
</dbReference>
<dbReference type="OrthoDB" id="7945729at2"/>
<reference evidence="5 6" key="1">
    <citation type="submission" date="2017-06" db="EMBL/GenBank/DDBJ databases">
        <authorList>
            <consortium name="Pathogen Informatics"/>
        </authorList>
    </citation>
    <scope>NUCLEOTIDE SEQUENCE [LARGE SCALE GENOMIC DNA]</scope>
    <source>
        <strain evidence="5 6">NCTC11291</strain>
    </source>
</reference>
<dbReference type="Pfam" id="PF01048">
    <property type="entry name" value="PNP_UDP_1"/>
    <property type="match status" value="1"/>
</dbReference>
<dbReference type="SUPFAM" id="SSF53167">
    <property type="entry name" value="Purine and uridine phosphorylases"/>
    <property type="match status" value="1"/>
</dbReference>
<evidence type="ECO:0000313" key="6">
    <source>
        <dbReference type="Proteomes" id="UP000215144"/>
    </source>
</evidence>
<dbReference type="InterPro" id="IPR035994">
    <property type="entry name" value="Nucleoside_phosphorylase_sf"/>
</dbReference>
<feature type="domain" description="Nucleoside phosphorylase" evidence="4">
    <location>
        <begin position="78"/>
        <end position="222"/>
    </location>
</feature>
<name>A0A239WEL3_STRAI</name>
<dbReference type="InterPro" id="IPR000845">
    <property type="entry name" value="Nucleoside_phosphorylase_d"/>
</dbReference>
<dbReference type="CDD" id="cd09007">
    <property type="entry name" value="NP-I_spr0068"/>
    <property type="match status" value="1"/>
</dbReference>